<dbReference type="AlphaFoldDB" id="A0A9N8KSC0"/>
<keyword evidence="2" id="KW-1185">Reference proteome</keyword>
<reference evidence="1" key="1">
    <citation type="submission" date="2021-12" db="EMBL/GenBank/DDBJ databases">
        <authorList>
            <person name="King R."/>
        </authorList>
    </citation>
    <scope>NUCLEOTIDE SEQUENCE</scope>
</reference>
<sequence length="426" mass="48854">MFRVYLLATRSSASVRVIALRVHRIAAPAQLLVLGDPRSAYMYCRSKNKMRSQLFVGFFVWATAVALDSGDNKFMKDYAMLKIYESCFGTALLKQITKELKDAYAKCSTAPPMKEPLNSHIPPLFLSKLPPGFAMDPSTQTITKPLDGAIPNKDEDGPIIQDQGQQTQKQTLGGVLTFRPNAVNGPFPQPQAAVPPYMIPAQFRPYSANPYYQMPYNTPVFYPPNVPYNPYFAQQQYQQGYYQQQQPFFANNRMSRHLGLRARLALNARGQQNQNVTCVMQELGYIDSNMEPNYEQITQRINNLPVSSELKNDIQEGLQFCQKFSQCVPEDKRDIVPRPQEQIRAIFFFRCYKHKKLEACIMKDINQHFNKEYMFDSDTDFALSRQARSVRDLPLRDPSIEALEEMEVYLYDYLSGGGGFDFDLYI</sequence>
<accession>A0A9N8KSC0</accession>
<name>A0A9N8KSC0_CHRIL</name>
<dbReference type="OrthoDB" id="8176709at2759"/>
<gene>
    <name evidence="1" type="ORF">CINC_LOCUS9203</name>
</gene>
<organism evidence="1 2">
    <name type="scientific">Chrysodeixis includens</name>
    <name type="common">Soybean looper</name>
    <name type="synonym">Pseudoplusia includens</name>
    <dbReference type="NCBI Taxonomy" id="689277"/>
    <lineage>
        <taxon>Eukaryota</taxon>
        <taxon>Metazoa</taxon>
        <taxon>Ecdysozoa</taxon>
        <taxon>Arthropoda</taxon>
        <taxon>Hexapoda</taxon>
        <taxon>Insecta</taxon>
        <taxon>Pterygota</taxon>
        <taxon>Neoptera</taxon>
        <taxon>Endopterygota</taxon>
        <taxon>Lepidoptera</taxon>
        <taxon>Glossata</taxon>
        <taxon>Ditrysia</taxon>
        <taxon>Noctuoidea</taxon>
        <taxon>Noctuidae</taxon>
        <taxon>Plusiinae</taxon>
        <taxon>Chrysodeixis</taxon>
    </lineage>
</organism>
<evidence type="ECO:0000313" key="2">
    <source>
        <dbReference type="Proteomes" id="UP001154114"/>
    </source>
</evidence>
<evidence type="ECO:0000313" key="1">
    <source>
        <dbReference type="EMBL" id="CAD0195248.1"/>
    </source>
</evidence>
<dbReference type="EMBL" id="LR824006">
    <property type="protein sequence ID" value="CAD0195248.1"/>
    <property type="molecule type" value="Genomic_DNA"/>
</dbReference>
<dbReference type="Proteomes" id="UP001154114">
    <property type="component" value="Chromosome 3"/>
</dbReference>
<protein>
    <submittedName>
        <fullName evidence="1">Uncharacterized protein</fullName>
    </submittedName>
</protein>
<proteinExistence type="predicted"/>